<evidence type="ECO:0000313" key="2">
    <source>
        <dbReference type="Proteomes" id="UP000807115"/>
    </source>
</evidence>
<name>A0A921Q4G5_SORBI</name>
<comment type="caution">
    <text evidence="1">The sequence shown here is derived from an EMBL/GenBank/DDBJ whole genome shotgun (WGS) entry which is preliminary data.</text>
</comment>
<dbReference type="EMBL" id="CM027689">
    <property type="protein sequence ID" value="KAG0515163.1"/>
    <property type="molecule type" value="Genomic_DNA"/>
</dbReference>
<organism evidence="1 2">
    <name type="scientific">Sorghum bicolor</name>
    <name type="common">Sorghum</name>
    <name type="synonym">Sorghum vulgare</name>
    <dbReference type="NCBI Taxonomy" id="4558"/>
    <lineage>
        <taxon>Eukaryota</taxon>
        <taxon>Viridiplantae</taxon>
        <taxon>Streptophyta</taxon>
        <taxon>Embryophyta</taxon>
        <taxon>Tracheophyta</taxon>
        <taxon>Spermatophyta</taxon>
        <taxon>Magnoliopsida</taxon>
        <taxon>Liliopsida</taxon>
        <taxon>Poales</taxon>
        <taxon>Poaceae</taxon>
        <taxon>PACMAD clade</taxon>
        <taxon>Panicoideae</taxon>
        <taxon>Andropogonodae</taxon>
        <taxon>Andropogoneae</taxon>
        <taxon>Sorghinae</taxon>
        <taxon>Sorghum</taxon>
    </lineage>
</organism>
<dbReference type="Proteomes" id="UP000807115">
    <property type="component" value="Chromosome 10"/>
</dbReference>
<reference evidence="1" key="1">
    <citation type="journal article" date="2019" name="BMC Genomics">
        <title>A new reference genome for Sorghum bicolor reveals high levels of sequence similarity between sweet and grain genotypes: implications for the genetics of sugar metabolism.</title>
        <authorList>
            <person name="Cooper E.A."/>
            <person name="Brenton Z.W."/>
            <person name="Flinn B.S."/>
            <person name="Jenkins J."/>
            <person name="Shu S."/>
            <person name="Flowers D."/>
            <person name="Luo F."/>
            <person name="Wang Y."/>
            <person name="Xia P."/>
            <person name="Barry K."/>
            <person name="Daum C."/>
            <person name="Lipzen A."/>
            <person name="Yoshinaga Y."/>
            <person name="Schmutz J."/>
            <person name="Saski C."/>
            <person name="Vermerris W."/>
            <person name="Kresovich S."/>
        </authorList>
    </citation>
    <scope>NUCLEOTIDE SEQUENCE</scope>
</reference>
<reference evidence="1" key="2">
    <citation type="submission" date="2020-10" db="EMBL/GenBank/DDBJ databases">
        <authorList>
            <person name="Cooper E.A."/>
            <person name="Brenton Z.W."/>
            <person name="Flinn B.S."/>
            <person name="Jenkins J."/>
            <person name="Shu S."/>
            <person name="Flowers D."/>
            <person name="Luo F."/>
            <person name="Wang Y."/>
            <person name="Xia P."/>
            <person name="Barry K."/>
            <person name="Daum C."/>
            <person name="Lipzen A."/>
            <person name="Yoshinaga Y."/>
            <person name="Schmutz J."/>
            <person name="Saski C."/>
            <person name="Vermerris W."/>
            <person name="Kresovich S."/>
        </authorList>
    </citation>
    <scope>NUCLEOTIDE SEQUENCE</scope>
</reference>
<proteinExistence type="predicted"/>
<accession>A0A921Q4G5</accession>
<evidence type="ECO:0000313" key="1">
    <source>
        <dbReference type="EMBL" id="KAG0515163.1"/>
    </source>
</evidence>
<protein>
    <submittedName>
        <fullName evidence="1">Uncharacterized protein</fullName>
    </submittedName>
</protein>
<dbReference type="AlphaFoldDB" id="A0A921Q4G5"/>
<sequence>MVVARRRRPAPSLVVAGQHWPRPVQSPVFLFVFVNGAATATSSIGVSIGGSFPNFDTDARVIPGLLSFSDF</sequence>
<gene>
    <name evidence="1" type="ORF">BDA96_10G255700</name>
</gene>